<dbReference type="GO" id="GO:0005992">
    <property type="term" value="P:trehalose biosynthetic process"/>
    <property type="evidence" value="ECO:0007669"/>
    <property type="project" value="UniProtKB-UniPathway"/>
</dbReference>
<evidence type="ECO:0000313" key="6">
    <source>
        <dbReference type="Proteomes" id="UP000284395"/>
    </source>
</evidence>
<protein>
    <recommendedName>
        <fullName evidence="4">Trehalose 6-phosphate phosphatase</fullName>
        <ecNumber evidence="4">3.1.3.12</ecNumber>
    </recommendedName>
</protein>
<organism evidence="5 6">
    <name type="scientific">Altericroceibacterium spongiae</name>
    <dbReference type="NCBI Taxonomy" id="2320269"/>
    <lineage>
        <taxon>Bacteria</taxon>
        <taxon>Pseudomonadati</taxon>
        <taxon>Pseudomonadota</taxon>
        <taxon>Alphaproteobacteria</taxon>
        <taxon>Sphingomonadales</taxon>
        <taxon>Erythrobacteraceae</taxon>
        <taxon>Altericroceibacterium</taxon>
    </lineage>
</organism>
<evidence type="ECO:0000256" key="4">
    <source>
        <dbReference type="RuleBase" id="RU361117"/>
    </source>
</evidence>
<evidence type="ECO:0000313" key="5">
    <source>
        <dbReference type="EMBL" id="RKF19176.1"/>
    </source>
</evidence>
<comment type="function">
    <text evidence="4">Removes the phosphate from trehalose 6-phosphate to produce free trehalose.</text>
</comment>
<sequence>MMEMNEKSALPVPPPFEALRSNGSVAVFLDFDGTLVDLALTPDGIDVPPDLATRLEAFGQKLEGRLALVSGRATDNLEQHLGPLALARAGSHGIARFRADGSRLGKEPEGLPPAVYEALQTFADSQGFDLEIKTHGAALHYRGVPHQERDGLTFAENIAKQHALHVKRGKFVIELVRPGANKGGAVQAFMEEEPFRGAMPIFIGDDVTDEDGFNAVSRLGGFGILVGDRFPTEARYMLASPKEVFKWLGL</sequence>
<dbReference type="Gene3D" id="3.30.70.1020">
    <property type="entry name" value="Trehalose-6-phosphate phosphatase related protein, domain 2"/>
    <property type="match status" value="1"/>
</dbReference>
<comment type="caution">
    <text evidence="5">The sequence shown here is derived from an EMBL/GenBank/DDBJ whole genome shotgun (WGS) entry which is preliminary data.</text>
</comment>
<dbReference type="InterPro" id="IPR003337">
    <property type="entry name" value="Trehalose_PPase"/>
</dbReference>
<dbReference type="InterPro" id="IPR023214">
    <property type="entry name" value="HAD_sf"/>
</dbReference>
<dbReference type="GO" id="GO:0046872">
    <property type="term" value="F:metal ion binding"/>
    <property type="evidence" value="ECO:0007669"/>
    <property type="project" value="UniProtKB-KW"/>
</dbReference>
<comment type="cofactor">
    <cofactor evidence="4">
        <name>Mg(2+)</name>
        <dbReference type="ChEBI" id="CHEBI:18420"/>
    </cofactor>
</comment>
<dbReference type="Proteomes" id="UP000284395">
    <property type="component" value="Unassembled WGS sequence"/>
</dbReference>
<comment type="catalytic activity">
    <reaction evidence="4">
        <text>alpha,alpha-trehalose 6-phosphate + H2O = alpha,alpha-trehalose + phosphate</text>
        <dbReference type="Rhea" id="RHEA:23420"/>
        <dbReference type="ChEBI" id="CHEBI:15377"/>
        <dbReference type="ChEBI" id="CHEBI:16551"/>
        <dbReference type="ChEBI" id="CHEBI:43474"/>
        <dbReference type="ChEBI" id="CHEBI:58429"/>
        <dbReference type="EC" id="3.1.3.12"/>
    </reaction>
</comment>
<dbReference type="GO" id="GO:0004805">
    <property type="term" value="F:trehalose-phosphatase activity"/>
    <property type="evidence" value="ECO:0007669"/>
    <property type="project" value="UniProtKB-EC"/>
</dbReference>
<gene>
    <name evidence="5" type="primary">otsB</name>
    <name evidence="5" type="ORF">D6851_11900</name>
</gene>
<dbReference type="AlphaFoldDB" id="A0A420EEZ9"/>
<dbReference type="NCBIfam" id="TIGR01484">
    <property type="entry name" value="HAD-SF-IIB"/>
    <property type="match status" value="1"/>
</dbReference>
<dbReference type="RefSeq" id="WP_120325119.1">
    <property type="nucleotide sequence ID" value="NZ_RAPF01000006.1"/>
</dbReference>
<dbReference type="SUPFAM" id="SSF56784">
    <property type="entry name" value="HAD-like"/>
    <property type="match status" value="1"/>
</dbReference>
<dbReference type="PANTHER" id="PTHR43768">
    <property type="entry name" value="TREHALOSE 6-PHOSPHATE PHOSPHATASE"/>
    <property type="match status" value="1"/>
</dbReference>
<evidence type="ECO:0000256" key="3">
    <source>
        <dbReference type="ARBA" id="ARBA00022801"/>
    </source>
</evidence>
<comment type="pathway">
    <text evidence="1 4">Glycan biosynthesis; trehalose biosynthesis.</text>
</comment>
<evidence type="ECO:0000256" key="1">
    <source>
        <dbReference type="ARBA" id="ARBA00005199"/>
    </source>
</evidence>
<dbReference type="InterPro" id="IPR006379">
    <property type="entry name" value="HAD-SF_hydro_IIB"/>
</dbReference>
<reference evidence="5 6" key="1">
    <citation type="submission" date="2018-09" db="EMBL/GenBank/DDBJ databases">
        <title>Altererythrobacter spongiae sp. nov., isolated from a marine sponge.</title>
        <authorList>
            <person name="Zhuang L."/>
            <person name="Luo L."/>
        </authorList>
    </citation>
    <scope>NUCLEOTIDE SEQUENCE [LARGE SCALE GENOMIC DNA]</scope>
    <source>
        <strain evidence="5 6">HN-Y73</strain>
    </source>
</reference>
<comment type="similarity">
    <text evidence="2 4">Belongs to the trehalose phosphatase family.</text>
</comment>
<keyword evidence="4" id="KW-0479">Metal-binding</keyword>
<name>A0A420EEZ9_9SPHN</name>
<dbReference type="InterPro" id="IPR036412">
    <property type="entry name" value="HAD-like_sf"/>
</dbReference>
<evidence type="ECO:0000256" key="2">
    <source>
        <dbReference type="ARBA" id="ARBA00008770"/>
    </source>
</evidence>
<keyword evidence="4" id="KW-0460">Magnesium</keyword>
<dbReference type="InterPro" id="IPR044651">
    <property type="entry name" value="OTSB-like"/>
</dbReference>
<dbReference type="NCBIfam" id="TIGR00685">
    <property type="entry name" value="T6PP"/>
    <property type="match status" value="1"/>
</dbReference>
<proteinExistence type="inferred from homology"/>
<dbReference type="Gene3D" id="3.40.50.1000">
    <property type="entry name" value="HAD superfamily/HAD-like"/>
    <property type="match status" value="1"/>
</dbReference>
<dbReference type="Pfam" id="PF02358">
    <property type="entry name" value="Trehalose_PPase"/>
    <property type="match status" value="1"/>
</dbReference>
<dbReference type="PANTHER" id="PTHR43768:SF3">
    <property type="entry name" value="TREHALOSE 6-PHOSPHATE PHOSPHATASE"/>
    <property type="match status" value="1"/>
</dbReference>
<dbReference type="OrthoDB" id="9814913at2"/>
<dbReference type="EMBL" id="RAPF01000006">
    <property type="protein sequence ID" value="RKF19176.1"/>
    <property type="molecule type" value="Genomic_DNA"/>
</dbReference>
<dbReference type="EC" id="3.1.3.12" evidence="4"/>
<keyword evidence="3 4" id="KW-0378">Hydrolase</keyword>
<dbReference type="UniPathway" id="UPA00299"/>
<keyword evidence="6" id="KW-1185">Reference proteome</keyword>
<accession>A0A420EEZ9</accession>